<evidence type="ECO:0000313" key="1">
    <source>
        <dbReference type="EMBL" id="KAF6740833.1"/>
    </source>
</evidence>
<evidence type="ECO:0000313" key="2">
    <source>
        <dbReference type="Proteomes" id="UP000521943"/>
    </source>
</evidence>
<comment type="caution">
    <text evidence="1">The sequence shown here is derived from an EMBL/GenBank/DDBJ whole genome shotgun (WGS) entry which is preliminary data.</text>
</comment>
<name>A0A8H6H5I2_9AGAR</name>
<dbReference type="Proteomes" id="UP000521943">
    <property type="component" value="Unassembled WGS sequence"/>
</dbReference>
<accession>A0A8H6H5I2</accession>
<dbReference type="AlphaFoldDB" id="A0A8H6H5I2"/>
<dbReference type="EMBL" id="JACGCI010000494">
    <property type="protein sequence ID" value="KAF6740833.1"/>
    <property type="molecule type" value="Genomic_DNA"/>
</dbReference>
<gene>
    <name evidence="1" type="ORF">DFP72DRAFT_864912</name>
</gene>
<protein>
    <submittedName>
        <fullName evidence="1">Uncharacterized protein</fullName>
    </submittedName>
</protein>
<keyword evidence="2" id="KW-1185">Reference proteome</keyword>
<reference evidence="1 2" key="1">
    <citation type="submission" date="2020-07" db="EMBL/GenBank/DDBJ databases">
        <title>Comparative genomics of pyrophilous fungi reveals a link between fire events and developmental genes.</title>
        <authorList>
            <consortium name="DOE Joint Genome Institute"/>
            <person name="Steindorff A.S."/>
            <person name="Carver A."/>
            <person name="Calhoun S."/>
            <person name="Stillman K."/>
            <person name="Liu H."/>
            <person name="Lipzen A."/>
            <person name="Pangilinan J."/>
            <person name="Labutti K."/>
            <person name="Bruns T.D."/>
            <person name="Grigoriev I.V."/>
        </authorList>
    </citation>
    <scope>NUCLEOTIDE SEQUENCE [LARGE SCALE GENOMIC DNA]</scope>
    <source>
        <strain evidence="1 2">CBS 144469</strain>
    </source>
</reference>
<organism evidence="1 2">
    <name type="scientific">Ephemerocybe angulata</name>
    <dbReference type="NCBI Taxonomy" id="980116"/>
    <lineage>
        <taxon>Eukaryota</taxon>
        <taxon>Fungi</taxon>
        <taxon>Dikarya</taxon>
        <taxon>Basidiomycota</taxon>
        <taxon>Agaricomycotina</taxon>
        <taxon>Agaricomycetes</taxon>
        <taxon>Agaricomycetidae</taxon>
        <taxon>Agaricales</taxon>
        <taxon>Agaricineae</taxon>
        <taxon>Psathyrellaceae</taxon>
        <taxon>Ephemerocybe</taxon>
    </lineage>
</organism>
<sequence>MSIYGQLRTFEVTSRRDSKIEVFGVIMGREENSPGEKVWMPKKRAWRRWVFEVHVNAKALAKRSRRTGPGWPIYGRVGDGGGGRRRSLGAPRIWGLRWEVHPGLWGNILGLRTSYRRKFELAVSVANGGLQSNLNQLNEARNELTACEEVNVEKAKMGMTRAKDWIGLVPPNLNGGEAGDMACIAKNCPQTLAQGPRGVLAQRLECCRYVKRSRVRFPWPTKLLFLHMLRAPVAKGSAG</sequence>
<proteinExistence type="predicted"/>